<accession>A0ABS1V7H5</accession>
<evidence type="ECO:0000256" key="2">
    <source>
        <dbReference type="ARBA" id="ARBA00023125"/>
    </source>
</evidence>
<dbReference type="InterPro" id="IPR000524">
    <property type="entry name" value="Tscrpt_reg_HTH_GntR"/>
</dbReference>
<evidence type="ECO:0000256" key="3">
    <source>
        <dbReference type="ARBA" id="ARBA00023163"/>
    </source>
</evidence>
<dbReference type="InterPro" id="IPR008920">
    <property type="entry name" value="TF_FadR/GntR_C"/>
</dbReference>
<evidence type="ECO:0000313" key="6">
    <source>
        <dbReference type="EMBL" id="MBL6457623.1"/>
    </source>
</evidence>
<feature type="domain" description="HTH gntR-type" evidence="5">
    <location>
        <begin position="13"/>
        <end position="80"/>
    </location>
</feature>
<protein>
    <submittedName>
        <fullName evidence="6">GntR family transcriptional regulator</fullName>
    </submittedName>
</protein>
<dbReference type="Proteomes" id="UP000606490">
    <property type="component" value="Unassembled WGS sequence"/>
</dbReference>
<keyword evidence="3" id="KW-0804">Transcription</keyword>
<dbReference type="SUPFAM" id="SSF48008">
    <property type="entry name" value="GntR ligand-binding domain-like"/>
    <property type="match status" value="1"/>
</dbReference>
<comment type="caution">
    <text evidence="6">The sequence shown here is derived from an EMBL/GenBank/DDBJ whole genome shotgun (WGS) entry which is preliminary data.</text>
</comment>
<dbReference type="PANTHER" id="PTHR43537:SF39">
    <property type="entry name" value="HTH-TYPE TRANSCRIPTIONAL REGULATOR MCBR"/>
    <property type="match status" value="1"/>
</dbReference>
<evidence type="ECO:0000256" key="1">
    <source>
        <dbReference type="ARBA" id="ARBA00023015"/>
    </source>
</evidence>
<evidence type="ECO:0000256" key="4">
    <source>
        <dbReference type="SAM" id="MobiDB-lite"/>
    </source>
</evidence>
<dbReference type="SMART" id="SM00345">
    <property type="entry name" value="HTH_GNTR"/>
    <property type="match status" value="1"/>
</dbReference>
<dbReference type="RefSeq" id="WP_202827364.1">
    <property type="nucleotide sequence ID" value="NZ_JAEUXJ010000009.1"/>
</dbReference>
<name>A0ABS1V7H5_9PROT</name>
<dbReference type="InterPro" id="IPR036390">
    <property type="entry name" value="WH_DNA-bd_sf"/>
</dbReference>
<dbReference type="InterPro" id="IPR036388">
    <property type="entry name" value="WH-like_DNA-bd_sf"/>
</dbReference>
<dbReference type="EMBL" id="JAEUXJ010000009">
    <property type="protein sequence ID" value="MBL6457623.1"/>
    <property type="molecule type" value="Genomic_DNA"/>
</dbReference>
<organism evidence="6 7">
    <name type="scientific">Belnapia mucosa</name>
    <dbReference type="NCBI Taxonomy" id="2804532"/>
    <lineage>
        <taxon>Bacteria</taxon>
        <taxon>Pseudomonadati</taxon>
        <taxon>Pseudomonadota</taxon>
        <taxon>Alphaproteobacteria</taxon>
        <taxon>Acetobacterales</taxon>
        <taxon>Roseomonadaceae</taxon>
        <taxon>Belnapia</taxon>
    </lineage>
</organism>
<reference evidence="6 7" key="1">
    <citation type="submission" date="2021-01" db="EMBL/GenBank/DDBJ databases">
        <title>Belnapia mucosa sp. nov. and Belnapia arida sp. nov., isolated from the Tabernas Desert (Almeria, Spain).</title>
        <authorList>
            <person name="Molina-Menor E."/>
            <person name="Vidal-Verdu A."/>
            <person name="Calonge A."/>
            <person name="Satari L."/>
            <person name="Pereto Magraner J."/>
            <person name="Porcar Miralles M."/>
        </authorList>
    </citation>
    <scope>NUCLEOTIDE SEQUENCE [LARGE SCALE GENOMIC DNA]</scope>
    <source>
        <strain evidence="6 7">T6</strain>
    </source>
</reference>
<dbReference type="PROSITE" id="PS50949">
    <property type="entry name" value="HTH_GNTR"/>
    <property type="match status" value="1"/>
</dbReference>
<dbReference type="Gene3D" id="1.10.10.10">
    <property type="entry name" value="Winged helix-like DNA-binding domain superfamily/Winged helix DNA-binding domain"/>
    <property type="match status" value="1"/>
</dbReference>
<feature type="region of interest" description="Disordered" evidence="4">
    <location>
        <begin position="243"/>
        <end position="274"/>
    </location>
</feature>
<dbReference type="SUPFAM" id="SSF46785">
    <property type="entry name" value="Winged helix' DNA-binding domain"/>
    <property type="match status" value="1"/>
</dbReference>
<keyword evidence="7" id="KW-1185">Reference proteome</keyword>
<proteinExistence type="predicted"/>
<dbReference type="Gene3D" id="1.20.120.530">
    <property type="entry name" value="GntR ligand-binding domain-like"/>
    <property type="match status" value="1"/>
</dbReference>
<keyword evidence="1" id="KW-0805">Transcription regulation</keyword>
<dbReference type="PANTHER" id="PTHR43537">
    <property type="entry name" value="TRANSCRIPTIONAL REGULATOR, GNTR FAMILY"/>
    <property type="match status" value="1"/>
</dbReference>
<dbReference type="Pfam" id="PF00392">
    <property type="entry name" value="GntR"/>
    <property type="match status" value="1"/>
</dbReference>
<dbReference type="Pfam" id="PF07729">
    <property type="entry name" value="FCD"/>
    <property type="match status" value="1"/>
</dbReference>
<gene>
    <name evidence="6" type="ORF">JMJ55_20005</name>
</gene>
<evidence type="ECO:0000259" key="5">
    <source>
        <dbReference type="PROSITE" id="PS50949"/>
    </source>
</evidence>
<dbReference type="InterPro" id="IPR011711">
    <property type="entry name" value="GntR_C"/>
</dbReference>
<sequence>MDDTQSSAATDPRSLEERAYQSLRRALVEGSFAPGQKLSIRKIASALGTSPMPARTALRRLTAEQAIDLLPSGTAIVPRLTRAAFAELGAIRAELEPLAVRLATPRLDAAMRQRLGRIYADGMVARRANQADVVLQADREFLFTLYRAAAAPMLLGLIEALWLRRGPLFREARWVILGRVPMANRHAQILEALDAGDARRAAEALCEEIESTTAYLLETMRFVDDPGAEDGLGALRPLTRVRRRPARAEAPAPEGLPERRAGAIIGETPGGGRR</sequence>
<evidence type="ECO:0000313" key="7">
    <source>
        <dbReference type="Proteomes" id="UP000606490"/>
    </source>
</evidence>
<keyword evidence="2" id="KW-0238">DNA-binding</keyword>
<dbReference type="SMART" id="SM00895">
    <property type="entry name" value="FCD"/>
    <property type="match status" value="1"/>
</dbReference>